<reference evidence="1" key="1">
    <citation type="submission" date="2013-12" db="EMBL/GenBank/DDBJ databases">
        <title>The Genome Sequence of Aphanomyces invadans NJM9701.</title>
        <authorList>
            <consortium name="The Broad Institute Genomics Platform"/>
            <person name="Russ C."/>
            <person name="Tyler B."/>
            <person name="van West P."/>
            <person name="Dieguez-Uribeondo J."/>
            <person name="Young S.K."/>
            <person name="Zeng Q."/>
            <person name="Gargeya S."/>
            <person name="Fitzgerald M."/>
            <person name="Abouelleil A."/>
            <person name="Alvarado L."/>
            <person name="Chapman S.B."/>
            <person name="Gainer-Dewar J."/>
            <person name="Goldberg J."/>
            <person name="Griggs A."/>
            <person name="Gujja S."/>
            <person name="Hansen M."/>
            <person name="Howarth C."/>
            <person name="Imamovic A."/>
            <person name="Ireland A."/>
            <person name="Larimer J."/>
            <person name="McCowan C."/>
            <person name="Murphy C."/>
            <person name="Pearson M."/>
            <person name="Poon T.W."/>
            <person name="Priest M."/>
            <person name="Roberts A."/>
            <person name="Saif S."/>
            <person name="Shea T."/>
            <person name="Sykes S."/>
            <person name="Wortman J."/>
            <person name="Nusbaum C."/>
            <person name="Birren B."/>
        </authorList>
    </citation>
    <scope>NUCLEOTIDE SEQUENCE [LARGE SCALE GENOMIC DNA]</scope>
    <source>
        <strain evidence="1">NJM9701</strain>
    </source>
</reference>
<dbReference type="GeneID" id="20082271"/>
<evidence type="ECO:0000313" key="1">
    <source>
        <dbReference type="EMBL" id="ETW03877.1"/>
    </source>
</evidence>
<dbReference type="EMBL" id="KI913959">
    <property type="protein sequence ID" value="ETW03877.1"/>
    <property type="molecule type" value="Genomic_DNA"/>
</dbReference>
<proteinExistence type="predicted"/>
<dbReference type="OrthoDB" id="86254at2759"/>
<accession>A0A024UDD0</accession>
<gene>
    <name evidence="1" type="ORF">H310_05221</name>
</gene>
<protein>
    <submittedName>
        <fullName evidence="1">Uncharacterized protein</fullName>
    </submittedName>
</protein>
<dbReference type="RefSeq" id="XP_008868106.1">
    <property type="nucleotide sequence ID" value="XM_008869884.1"/>
</dbReference>
<name>A0A024UDD0_9STRA</name>
<dbReference type="AlphaFoldDB" id="A0A024UDD0"/>
<dbReference type="VEuPathDB" id="FungiDB:H310_05221"/>
<organism evidence="1">
    <name type="scientific">Aphanomyces invadans</name>
    <dbReference type="NCBI Taxonomy" id="157072"/>
    <lineage>
        <taxon>Eukaryota</taxon>
        <taxon>Sar</taxon>
        <taxon>Stramenopiles</taxon>
        <taxon>Oomycota</taxon>
        <taxon>Saprolegniomycetes</taxon>
        <taxon>Saprolegniales</taxon>
        <taxon>Verrucalvaceae</taxon>
        <taxon>Aphanomyces</taxon>
    </lineage>
</organism>
<sequence>MGGSTFTLERKDFQVPKYSQYANNYHVTFHKVNNPSVARAIVKQLALSPPVASLPKDDPPLREITVIDPADQPVALVFQHKIAVLNKHSPGFNDQYNCWYLLLLDCDMSIEQGHGGAPTMEDYDMGDAAVSPPVVLNANEVNAMEGMDTPHQIQLDTAPEVEEQYTSPLEFQPVTGDRFNPAPKRPLSPLSPQVTTSNRNALLQEDDLELSFEGYALPRSKIAHFERATKLIREKDVESNILACTRLLNAEPQVVAHSMYPAEAEFGLLKALASTRTIHRLMASHTETGDSGDYTTYLPFTPKAAKISKSLPVNWRPIQRSPLFVWHWNAPYLYNNLDALDHFCGQRATRWATGDVLMDLSILKVARTLYPILKSMNLPSFIGGTLEFLVETIMDHSTNLDTLCDEATHSMQATAWEDLQVSA</sequence>